<proteinExistence type="predicted"/>
<feature type="domain" description="N-acetyltransferase" evidence="1">
    <location>
        <begin position="7"/>
        <end position="169"/>
    </location>
</feature>
<dbReference type="SUPFAM" id="SSF55729">
    <property type="entry name" value="Acyl-CoA N-acyltransferases (Nat)"/>
    <property type="match status" value="1"/>
</dbReference>
<gene>
    <name evidence="2" type="ORF">GFD30_12965</name>
</gene>
<dbReference type="Proteomes" id="UP000477750">
    <property type="component" value="Unassembled WGS sequence"/>
</dbReference>
<organism evidence="2 3">
    <name type="scientific">Glycomyces albidus</name>
    <dbReference type="NCBI Taxonomy" id="2656774"/>
    <lineage>
        <taxon>Bacteria</taxon>
        <taxon>Bacillati</taxon>
        <taxon>Actinomycetota</taxon>
        <taxon>Actinomycetes</taxon>
        <taxon>Glycomycetales</taxon>
        <taxon>Glycomycetaceae</taxon>
        <taxon>Glycomyces</taxon>
    </lineage>
</organism>
<evidence type="ECO:0000313" key="2">
    <source>
        <dbReference type="EMBL" id="MQM26475.1"/>
    </source>
</evidence>
<dbReference type="GO" id="GO:0016747">
    <property type="term" value="F:acyltransferase activity, transferring groups other than amino-acyl groups"/>
    <property type="evidence" value="ECO:0007669"/>
    <property type="project" value="InterPro"/>
</dbReference>
<dbReference type="RefSeq" id="WP_153025638.1">
    <property type="nucleotide sequence ID" value="NZ_WIAO01000014.1"/>
</dbReference>
<keyword evidence="3" id="KW-1185">Reference proteome</keyword>
<dbReference type="InterPro" id="IPR016181">
    <property type="entry name" value="Acyl_CoA_acyltransferase"/>
</dbReference>
<sequence length="169" mass="18507">MREIRRGRFEELDGPTVFALARLRQSVFVVEQECPYPDLDEHDTAPETVHFWAVGDGPGEAVACLRLLRDTGGHGPVAARTFDDRALVGGAAEGRWRIGRVCCAPAERGTGLSGRLMTAALETAGPEAELVLDSQTYAAGFYRKYGFTEDGEEYLEDGIPHVPMRRPGK</sequence>
<dbReference type="InterPro" id="IPR000182">
    <property type="entry name" value="GNAT_dom"/>
</dbReference>
<dbReference type="EMBL" id="WIAO01000014">
    <property type="protein sequence ID" value="MQM26475.1"/>
    <property type="molecule type" value="Genomic_DNA"/>
</dbReference>
<evidence type="ECO:0000259" key="1">
    <source>
        <dbReference type="PROSITE" id="PS51186"/>
    </source>
</evidence>
<dbReference type="AlphaFoldDB" id="A0A6L5G9W8"/>
<keyword evidence="2" id="KW-0808">Transferase</keyword>
<dbReference type="Pfam" id="PF13673">
    <property type="entry name" value="Acetyltransf_10"/>
    <property type="match status" value="1"/>
</dbReference>
<accession>A0A6L5G9W8</accession>
<name>A0A6L5G9W8_9ACTN</name>
<comment type="caution">
    <text evidence="2">The sequence shown here is derived from an EMBL/GenBank/DDBJ whole genome shotgun (WGS) entry which is preliminary data.</text>
</comment>
<protein>
    <submittedName>
        <fullName evidence="2">GNAT family N-acetyltransferase</fullName>
    </submittedName>
</protein>
<reference evidence="2 3" key="1">
    <citation type="submission" date="2019-10" db="EMBL/GenBank/DDBJ databases">
        <title>Glycomyces albidus sp. nov., a novel actinomycete isolated from rhizosphere soil of wheat (Triticum aestivum L.).</title>
        <authorList>
            <person name="Qian L."/>
        </authorList>
    </citation>
    <scope>NUCLEOTIDE SEQUENCE [LARGE SCALE GENOMIC DNA]</scope>
    <source>
        <strain evidence="2 3">NEAU-7082</strain>
    </source>
</reference>
<dbReference type="PROSITE" id="PS51186">
    <property type="entry name" value="GNAT"/>
    <property type="match status" value="1"/>
</dbReference>
<evidence type="ECO:0000313" key="3">
    <source>
        <dbReference type="Proteomes" id="UP000477750"/>
    </source>
</evidence>
<dbReference type="Gene3D" id="3.40.630.30">
    <property type="match status" value="1"/>
</dbReference>